<dbReference type="InterPro" id="IPR001791">
    <property type="entry name" value="Laminin_G"/>
</dbReference>
<sequence length="1661" mass="178987">MENFTIKQKLFLLLIFVIPFFTIYAQTVTTPQVNFLQRSSAATPTKKIYNVKGDFTMLGNTNLTLATYGDNIDNQYNYMKFVDTDTDPATFNSSKATLELSNGGENTASQNCSTVLFAGLYWTGKSSSSDTFTASRQVQSGTKTVNTNSTVGHNQSITDSNYSLAITVNNSGNSRWPVYTFSGNGNTYAFEFNNTPTITLRVNNSPTTSNILFTSVSSGGVYTATLTTPYVIADGGVNLTINQLIRSSATDNNNSTVQSTSSAAINVSGTVPNYITDSKSFNKKAIKLKGPGASTYTTITAKTVGANSELLFPGTTYSGIFVGYQEITDYVKANGPGAYTVADIALLEAGSNNDSPGFSGGWTMIVIYENPVMKSRAVTLFDGYAYVNGTLNSNAGEFGNIPISGFTTVGTGPVNMKLGVMAAEGDVGLSGDYLAVQKLNADPNTYNATNYLTLNHAGNTTNNFFNSSIFPIPAAGKSDPILKNNTGVDFSMFTIPNTSNLVIGNNQTSTTFRFGSSGDIFTIFGFAMSVDAYIPEPQGLIVVNKIGGVTPATPLTALPGDEIEYKIDIKNRGSEPTKNTIITVPVPVSALYGVGSITTSLIHPSFTPANAPYYDSGSNSVIWNVGNLPLLSDPNTLLGSLIFKVTLTTDCATLFNSGCNASISINGAITGNGSISNTAFNLPISQGSDPTSSCGGLIFKPILVNFNSSNSPCFAALAGPDKAPPVCGLEAVTLGATAGTSGTWSIASGPAGGGELFSNINSPTTEFSSPNTGGYTLRWTLPFGGGSCTPIIDDVLVSIGLCNKLDFDGIDDNVNLKNNYNLNTGSFSIETWIKPGASNAGIQTIFSKRSSSALTDGYDLRLVNNVVSFNWNNSNAITSNYAINTGRWYHIAVTFNGTSYNLYIDGISVKNATAGANPVANNNAKCILGAMIQGSNYPYLPTNYFKGWMQELRIWNVALTTAQTRQMMNQRITNTSTNVLGAIVPLTVPGLSWSNLEGYYQMTQSTDVLNGFLVDKTSNLRNGKLIGIVTAQPETAPLPYTSSAHTPWETSSTWTNGSVWNIPNTLGVDGTTYIDWNIVKTNNNITTAGNKTVLGLLVESNTLEANNNNKIEISHYLKLDGKIDLVGRSQLVQTEGSILDVASSGSIERDQLGQSNKYNYNYWSSPVSPINTTQNNKDYTVAGVMKDGTTTTPQNINWVGGYDGSPTAPISVARYWLYKFDSLNNDYANWTQFLETAPLRVGLGYTMKGSGSALGNQTYTFVGKPNNGTIASSTVGDDQLLLTGNPYPSAIDADAFINDNIGAIESFSSPSLDGTLYFWEHYATNNTHILRDYQGGYAVRNLTGGIAPASAGIDFISQSGTPSRGIPNRFIPVGQGFFVNGKIGSGGTIVFKNSQRGFHKEDDATYSNVIYKTKKDVKQTWKSNENDTETADTSKRIRLGFNSHNDFHRQVLLGFMNEKATAGIDAGYDGLNIDDFPNDMYFLNEENQLAIQGEGYFDTSASYPIGIKTDAEGTVKFMIDGLENIDIEQTIFIYDNDTDMYHDIRNEAFEITVPKGENNTRFSLRFTYKKLRVDEKKINDNTIKINYLQNGNSLVINNNLLDTIVTKVTLFNIVGQSISTWEIKNQSQQNIQLPIKKVSSGVYIARIQTSKGDFSKKIIIP</sequence>
<dbReference type="EMBL" id="FNRD01000020">
    <property type="protein sequence ID" value="SEB06890.1"/>
    <property type="molecule type" value="Genomic_DNA"/>
</dbReference>
<dbReference type="NCBIfam" id="TIGR04183">
    <property type="entry name" value="Por_Secre_tail"/>
    <property type="match status" value="1"/>
</dbReference>
<dbReference type="GO" id="GO:0005975">
    <property type="term" value="P:carbohydrate metabolic process"/>
    <property type="evidence" value="ECO:0007669"/>
    <property type="project" value="UniProtKB-ARBA"/>
</dbReference>
<dbReference type="InterPro" id="IPR013320">
    <property type="entry name" value="ConA-like_dom_sf"/>
</dbReference>
<evidence type="ECO:0000259" key="4">
    <source>
        <dbReference type="SMART" id="SM00560"/>
    </source>
</evidence>
<dbReference type="Pfam" id="PF13385">
    <property type="entry name" value="Laminin_G_3"/>
    <property type="match status" value="1"/>
</dbReference>
<dbReference type="RefSeq" id="WP_091093906.1">
    <property type="nucleotide sequence ID" value="NZ_FNRD01000020.1"/>
</dbReference>
<dbReference type="SUPFAM" id="SSF49899">
    <property type="entry name" value="Concanavalin A-like lectins/glucanases"/>
    <property type="match status" value="1"/>
</dbReference>
<proteinExistence type="predicted"/>
<accession>A0A1H4GD23</accession>
<evidence type="ECO:0000256" key="2">
    <source>
        <dbReference type="ARBA" id="ARBA00023157"/>
    </source>
</evidence>
<dbReference type="SMART" id="SM00560">
    <property type="entry name" value="LamGL"/>
    <property type="match status" value="1"/>
</dbReference>
<evidence type="ECO:0000256" key="1">
    <source>
        <dbReference type="ARBA" id="ARBA00022729"/>
    </source>
</evidence>
<keyword evidence="1" id="KW-0732">Signal</keyword>
<dbReference type="SMART" id="SM00282">
    <property type="entry name" value="LamG"/>
    <property type="match status" value="1"/>
</dbReference>
<dbReference type="OrthoDB" id="2582440at2"/>
<evidence type="ECO:0000313" key="6">
    <source>
        <dbReference type="Proteomes" id="UP000198951"/>
    </source>
</evidence>
<dbReference type="InterPro" id="IPR026444">
    <property type="entry name" value="Secre_tail"/>
</dbReference>
<feature type="domain" description="Laminin G" evidence="3">
    <location>
        <begin position="825"/>
        <end position="957"/>
    </location>
</feature>
<reference evidence="6" key="1">
    <citation type="submission" date="2016-10" db="EMBL/GenBank/DDBJ databases">
        <authorList>
            <person name="Varghese N."/>
            <person name="Submissions S."/>
        </authorList>
    </citation>
    <scope>NUCLEOTIDE SEQUENCE [LARGE SCALE GENOMIC DNA]</scope>
    <source>
        <strain evidence="6">DSM 22376</strain>
    </source>
</reference>
<dbReference type="Gene3D" id="2.60.120.200">
    <property type="match status" value="1"/>
</dbReference>
<keyword evidence="2" id="KW-1015">Disulfide bond</keyword>
<dbReference type="InterPro" id="IPR006558">
    <property type="entry name" value="LamG-like"/>
</dbReference>
<organism evidence="5 6">
    <name type="scientific">Flavobacterium gillisiae</name>
    <dbReference type="NCBI Taxonomy" id="150146"/>
    <lineage>
        <taxon>Bacteria</taxon>
        <taxon>Pseudomonadati</taxon>
        <taxon>Bacteroidota</taxon>
        <taxon>Flavobacteriia</taxon>
        <taxon>Flavobacteriales</taxon>
        <taxon>Flavobacteriaceae</taxon>
        <taxon>Flavobacterium</taxon>
    </lineage>
</organism>
<name>A0A1H4GD23_9FLAO</name>
<dbReference type="STRING" id="150146.SAMN05443667_1202"/>
<keyword evidence="6" id="KW-1185">Reference proteome</keyword>
<dbReference type="Proteomes" id="UP000198951">
    <property type="component" value="Unassembled WGS sequence"/>
</dbReference>
<evidence type="ECO:0000313" key="5">
    <source>
        <dbReference type="EMBL" id="SEB06890.1"/>
    </source>
</evidence>
<gene>
    <name evidence="5" type="ORF">SAMN05443667_1202</name>
</gene>
<evidence type="ECO:0000259" key="3">
    <source>
        <dbReference type="SMART" id="SM00282"/>
    </source>
</evidence>
<dbReference type="GO" id="GO:0004553">
    <property type="term" value="F:hydrolase activity, hydrolyzing O-glycosyl compounds"/>
    <property type="evidence" value="ECO:0007669"/>
    <property type="project" value="UniProtKB-ARBA"/>
</dbReference>
<feature type="domain" description="LamG-like jellyroll fold" evidence="4">
    <location>
        <begin position="825"/>
        <end position="962"/>
    </location>
</feature>
<protein>
    <submittedName>
        <fullName evidence="5">Por secretion system C-terminal sorting domain-containing protein</fullName>
    </submittedName>
</protein>